<feature type="region of interest" description="Disordered" evidence="1">
    <location>
        <begin position="1"/>
        <end position="79"/>
    </location>
</feature>
<protein>
    <submittedName>
        <fullName evidence="2">Uncharacterized protein</fullName>
    </submittedName>
</protein>
<reference evidence="2 3" key="1">
    <citation type="submission" date="2016-06" db="EMBL/GenBank/DDBJ databases">
        <title>Comparative genomics of the ectomycorrhizal sister species Rhizopogon vinicolor and Rhizopogon vesiculosus (Basidiomycota: Boletales) reveals a divergence of the mating type B locus.</title>
        <authorList>
            <consortium name="DOE Joint Genome Institute"/>
            <person name="Mujic A.B."/>
            <person name="Kuo A."/>
            <person name="Tritt A."/>
            <person name="Lipzen A."/>
            <person name="Chen C."/>
            <person name="Johnson J."/>
            <person name="Sharma A."/>
            <person name="Barry K."/>
            <person name="Grigoriev I.V."/>
            <person name="Spatafora J.W."/>
        </authorList>
    </citation>
    <scope>NUCLEOTIDE SEQUENCE [LARGE SCALE GENOMIC DNA]</scope>
    <source>
        <strain evidence="2 3">AM-OR11-026</strain>
    </source>
</reference>
<feature type="compositionally biased region" description="Low complexity" evidence="1">
    <location>
        <begin position="519"/>
        <end position="541"/>
    </location>
</feature>
<evidence type="ECO:0000313" key="3">
    <source>
        <dbReference type="Proteomes" id="UP000092154"/>
    </source>
</evidence>
<dbReference type="OrthoDB" id="2692910at2759"/>
<sequence length="578" mass="65299">MFHGLVTPAGPPSSPRLSHIPNSPPNSPLWLTTAQKGKGRQRSPEEHHPVHNSASEVKEDVGPTEEAPNTSQKKCGPMPKVAWQKARDLTRELLTAANQLTEEFGRSRQDILIAARLGVTASHRKRNDANTYRSWYWNTQEIPSDKVQSEINKLIDDSYKELFKGIGEKDVETREQLMAPYNQWLDKCEEGDQMASMAESWSNLEDIEVVGAVMYVGNDPASAQTSGVFGGSENIRGYINDNHVNLRQMLSKYTMVFHYCRLQGEGNTAGMDINFTPQIDDTSTPSNSFLPHRASLLLHCQHKEIARDCNRRVLGVMFREKLTQVFREIYGNGGEYPDPQKVPASSWLSAAYKHTMFIGRWPLDTKFPGPDFSFKELKNRELRIIKEKKKNERNLRFFLGRRWSDLDKRKRTIPLVASSDGFSLQELGDFEEWKKVYQLAVEEKDVADASRLLPFFFILLHALLPTPPLPLPAPTVACPPSRTTNTVAAPSVVPGPAATERHDLGRPEGHPSHLQYQVPRSQPQRLPSRSQPQRLPSRSQPTRLPIGLQPRLPSGSRPRPHVQQRMDHIRGQGLGEQS</sequence>
<evidence type="ECO:0000313" key="2">
    <source>
        <dbReference type="EMBL" id="OAX33606.1"/>
    </source>
</evidence>
<feature type="region of interest" description="Disordered" evidence="1">
    <location>
        <begin position="485"/>
        <end position="578"/>
    </location>
</feature>
<dbReference type="EMBL" id="KV448739">
    <property type="protein sequence ID" value="OAX33606.1"/>
    <property type="molecule type" value="Genomic_DNA"/>
</dbReference>
<dbReference type="AlphaFoldDB" id="A0A1B7MLY2"/>
<dbReference type="InParanoid" id="A0A1B7MLY2"/>
<dbReference type="Proteomes" id="UP000092154">
    <property type="component" value="Unassembled WGS sequence"/>
</dbReference>
<keyword evidence="3" id="KW-1185">Reference proteome</keyword>
<feature type="compositionally biased region" description="Low complexity" evidence="1">
    <location>
        <begin position="487"/>
        <end position="498"/>
    </location>
</feature>
<accession>A0A1B7MLY2</accession>
<organism evidence="2 3">
    <name type="scientific">Rhizopogon vinicolor AM-OR11-026</name>
    <dbReference type="NCBI Taxonomy" id="1314800"/>
    <lineage>
        <taxon>Eukaryota</taxon>
        <taxon>Fungi</taxon>
        <taxon>Dikarya</taxon>
        <taxon>Basidiomycota</taxon>
        <taxon>Agaricomycotina</taxon>
        <taxon>Agaricomycetes</taxon>
        <taxon>Agaricomycetidae</taxon>
        <taxon>Boletales</taxon>
        <taxon>Suillineae</taxon>
        <taxon>Rhizopogonaceae</taxon>
        <taxon>Rhizopogon</taxon>
    </lineage>
</organism>
<feature type="compositionally biased region" description="Basic and acidic residues" evidence="1">
    <location>
        <begin position="499"/>
        <end position="511"/>
    </location>
</feature>
<name>A0A1B7MLY2_9AGAM</name>
<proteinExistence type="predicted"/>
<gene>
    <name evidence="2" type="ORF">K503DRAFT_804238</name>
</gene>
<evidence type="ECO:0000256" key="1">
    <source>
        <dbReference type="SAM" id="MobiDB-lite"/>
    </source>
</evidence>